<keyword evidence="1" id="KW-0472">Membrane</keyword>
<proteinExistence type="predicted"/>
<feature type="transmembrane region" description="Helical" evidence="1">
    <location>
        <begin position="9"/>
        <end position="30"/>
    </location>
</feature>
<reference evidence="2 3" key="1">
    <citation type="submission" date="2022-11" db="EMBL/GenBank/DDBJ databases">
        <title>Draft genome sequence of Saccharopolyspora sp. WRP15-2 isolated from rhizosphere soils of wild rice in Thailand.</title>
        <authorList>
            <person name="Duangmal K."/>
            <person name="Kammanee S."/>
            <person name="Muangham S."/>
        </authorList>
    </citation>
    <scope>NUCLEOTIDE SEQUENCE [LARGE SCALE GENOMIC DNA]</scope>
    <source>
        <strain evidence="2 3">WRP15-2</strain>
    </source>
</reference>
<name>A0ABT4VB00_9PSEU</name>
<evidence type="ECO:0000313" key="3">
    <source>
        <dbReference type="Proteomes" id="UP001210380"/>
    </source>
</evidence>
<comment type="caution">
    <text evidence="2">The sequence shown here is derived from an EMBL/GenBank/DDBJ whole genome shotgun (WGS) entry which is preliminary data.</text>
</comment>
<evidence type="ECO:0000256" key="1">
    <source>
        <dbReference type="SAM" id="Phobius"/>
    </source>
</evidence>
<gene>
    <name evidence="2" type="ORF">OU415_37320</name>
</gene>
<accession>A0ABT4VB00</accession>
<feature type="transmembrane region" description="Helical" evidence="1">
    <location>
        <begin position="42"/>
        <end position="62"/>
    </location>
</feature>
<keyword evidence="1" id="KW-0812">Transmembrane</keyword>
<protein>
    <recommendedName>
        <fullName evidence="4">Amino acid permease</fullName>
    </recommendedName>
</protein>
<dbReference type="EMBL" id="JAQGLA010000150">
    <property type="protein sequence ID" value="MDA3631136.1"/>
    <property type="molecule type" value="Genomic_DNA"/>
</dbReference>
<evidence type="ECO:0000313" key="2">
    <source>
        <dbReference type="EMBL" id="MDA3631136.1"/>
    </source>
</evidence>
<feature type="non-terminal residue" evidence="2">
    <location>
        <position position="1"/>
    </location>
</feature>
<keyword evidence="3" id="KW-1185">Reference proteome</keyword>
<keyword evidence="1" id="KW-1133">Transmembrane helix</keyword>
<evidence type="ECO:0008006" key="4">
    <source>
        <dbReference type="Google" id="ProtNLM"/>
    </source>
</evidence>
<dbReference type="Proteomes" id="UP001210380">
    <property type="component" value="Unassembled WGS sequence"/>
</dbReference>
<organism evidence="2 3">
    <name type="scientific">Saccharopolyspora oryzae</name>
    <dbReference type="NCBI Taxonomy" id="2997343"/>
    <lineage>
        <taxon>Bacteria</taxon>
        <taxon>Bacillati</taxon>
        <taxon>Actinomycetota</taxon>
        <taxon>Actinomycetes</taxon>
        <taxon>Pseudonocardiales</taxon>
        <taxon>Pseudonocardiaceae</taxon>
        <taxon>Saccharopolyspora</taxon>
    </lineage>
</organism>
<sequence length="87" mass="9377">GYSVRLRSIGWFAVTALSAVTVLAAVFKSLPTGPPWTPLEHFFGNPYLLCGLLLLGLLGLFVRNRTIASAPEDPSALVGDEVRPEPR</sequence>